<dbReference type="PANTHER" id="PTHR42901">
    <property type="entry name" value="ALCOHOL DEHYDROGENASE"/>
    <property type="match status" value="1"/>
</dbReference>
<dbReference type="Proteomes" id="UP000275137">
    <property type="component" value="Unassembled WGS sequence"/>
</dbReference>
<comment type="similarity">
    <text evidence="1">Belongs to the short-chain dehydrogenases/reductases (SDR) family.</text>
</comment>
<dbReference type="InterPro" id="IPR002347">
    <property type="entry name" value="SDR_fam"/>
</dbReference>
<evidence type="ECO:0000256" key="2">
    <source>
        <dbReference type="ARBA" id="ARBA00023002"/>
    </source>
</evidence>
<comment type="caution">
    <text evidence="3">The sequence shown here is derived from an EMBL/GenBank/DDBJ whole genome shotgun (WGS) entry which is preliminary data.</text>
</comment>
<evidence type="ECO:0000313" key="3">
    <source>
        <dbReference type="EMBL" id="ROH87939.1"/>
    </source>
</evidence>
<dbReference type="SUPFAM" id="SSF51735">
    <property type="entry name" value="NAD(P)-binding Rossmann-fold domains"/>
    <property type="match status" value="1"/>
</dbReference>
<keyword evidence="2" id="KW-0560">Oxidoreductase</keyword>
<protein>
    <submittedName>
        <fullName evidence="3">SDR family NAD(P)-dependent oxidoreductase</fullName>
    </submittedName>
</protein>
<dbReference type="RefSeq" id="WP_123235933.1">
    <property type="nucleotide sequence ID" value="NZ_RJVP01000001.1"/>
</dbReference>
<accession>A0A3N0V597</accession>
<sequence>MAFDYSHYQPLAGLLAERVILITGAGQGLGAEVAKHCAAYGATVILLGRKTRMLEAVYDDIVAAGHAEPLLFPMDLAKATEQDHLNLAEGVYQQLGRLDGILHNAAQFDTLTPLQRETQQGMEQMLRVNLTAPFALTKACLPLLQGAKDASVVYTASSAAETPGAYWGSHAVSKHAAHFMWQLWAQELENQPQLRLNTLIPGPVQSPQRRRSHPGEKHAALPSASTLLPLYLYLLGPDSAGVSGQTFHGGAAS</sequence>
<evidence type="ECO:0000256" key="1">
    <source>
        <dbReference type="ARBA" id="ARBA00006484"/>
    </source>
</evidence>
<reference evidence="3 4" key="1">
    <citation type="submission" date="2018-10" db="EMBL/GenBank/DDBJ databases">
        <authorList>
            <person name="Chen W.-M."/>
        </authorList>
    </citation>
    <scope>NUCLEOTIDE SEQUENCE [LARGE SCALE GENOMIC DNA]</scope>
    <source>
        <strain evidence="3 4">H-5</strain>
    </source>
</reference>
<keyword evidence="4" id="KW-1185">Reference proteome</keyword>
<dbReference type="AlphaFoldDB" id="A0A3N0V597"/>
<name>A0A3N0V597_9PROT</name>
<dbReference type="InterPro" id="IPR036291">
    <property type="entry name" value="NAD(P)-bd_dom_sf"/>
</dbReference>
<dbReference type="PRINTS" id="PR00081">
    <property type="entry name" value="GDHRDH"/>
</dbReference>
<dbReference type="Pfam" id="PF00106">
    <property type="entry name" value="adh_short"/>
    <property type="match status" value="1"/>
</dbReference>
<gene>
    <name evidence="3" type="ORF">ED236_00130</name>
</gene>
<dbReference type="PANTHER" id="PTHR42901:SF1">
    <property type="entry name" value="ALCOHOL DEHYDROGENASE"/>
    <property type="match status" value="1"/>
</dbReference>
<proteinExistence type="inferred from homology"/>
<evidence type="ECO:0000313" key="4">
    <source>
        <dbReference type="Proteomes" id="UP000275137"/>
    </source>
</evidence>
<dbReference type="EMBL" id="RJVP01000001">
    <property type="protein sequence ID" value="ROH87939.1"/>
    <property type="molecule type" value="Genomic_DNA"/>
</dbReference>
<dbReference type="GO" id="GO:0016491">
    <property type="term" value="F:oxidoreductase activity"/>
    <property type="evidence" value="ECO:0007669"/>
    <property type="project" value="UniProtKB-KW"/>
</dbReference>
<organism evidence="3 4">
    <name type="scientific">Pseudomethylobacillus aquaticus</name>
    <dbReference type="NCBI Taxonomy" id="2676064"/>
    <lineage>
        <taxon>Bacteria</taxon>
        <taxon>Pseudomonadati</taxon>
        <taxon>Pseudomonadota</taxon>
        <taxon>Betaproteobacteria</taxon>
        <taxon>Nitrosomonadales</taxon>
        <taxon>Methylophilaceae</taxon>
        <taxon>Pseudomethylobacillus</taxon>
    </lineage>
</organism>
<dbReference type="Gene3D" id="3.40.50.720">
    <property type="entry name" value="NAD(P)-binding Rossmann-like Domain"/>
    <property type="match status" value="1"/>
</dbReference>